<feature type="transmembrane region" description="Helical" evidence="7">
    <location>
        <begin position="48"/>
        <end position="66"/>
    </location>
</feature>
<reference evidence="10 11" key="1">
    <citation type="submission" date="2021-06" db="EMBL/GenBank/DDBJ databases">
        <title>Halomicroarcula sp. a new haloarchaeum isolated from saline soil.</title>
        <authorList>
            <person name="Duran-Viseras A."/>
            <person name="Sanchez-Porro C."/>
            <person name="Ventosa A."/>
        </authorList>
    </citation>
    <scope>NUCLEOTIDE SEQUENCE [LARGE SCALE GENOMIC DNA]</scope>
    <source>
        <strain evidence="10 11">F13</strain>
    </source>
</reference>
<dbReference type="CDD" id="cd00130">
    <property type="entry name" value="PAS"/>
    <property type="match status" value="1"/>
</dbReference>
<proteinExistence type="predicted"/>
<dbReference type="Gene3D" id="3.30.565.10">
    <property type="entry name" value="Histidine kinase-like ATPase, C-terminal domain"/>
    <property type="match status" value="1"/>
</dbReference>
<keyword evidence="4 10" id="KW-0418">Kinase</keyword>
<dbReference type="InterPro" id="IPR003594">
    <property type="entry name" value="HATPase_dom"/>
</dbReference>
<keyword evidence="11" id="KW-1185">Reference proteome</keyword>
<dbReference type="PROSITE" id="PS50112">
    <property type="entry name" value="PAS"/>
    <property type="match status" value="1"/>
</dbReference>
<comment type="caution">
    <text evidence="10">The sequence shown here is derived from an EMBL/GenBank/DDBJ whole genome shotgun (WGS) entry which is preliminary data.</text>
</comment>
<keyword evidence="5 7" id="KW-0472">Membrane</keyword>
<dbReference type="InterPro" id="IPR000014">
    <property type="entry name" value="PAS"/>
</dbReference>
<feature type="compositionally biased region" description="Basic and acidic residues" evidence="6">
    <location>
        <begin position="194"/>
        <end position="212"/>
    </location>
</feature>
<dbReference type="GO" id="GO:0016020">
    <property type="term" value="C:membrane"/>
    <property type="evidence" value="ECO:0007669"/>
    <property type="project" value="UniProtKB-SubCell"/>
</dbReference>
<dbReference type="GO" id="GO:0007234">
    <property type="term" value="P:osmosensory signaling via phosphorelay pathway"/>
    <property type="evidence" value="ECO:0007669"/>
    <property type="project" value="TreeGrafter"/>
</dbReference>
<evidence type="ECO:0000256" key="3">
    <source>
        <dbReference type="ARBA" id="ARBA00022679"/>
    </source>
</evidence>
<dbReference type="SMART" id="SM00387">
    <property type="entry name" value="HATPase_c"/>
    <property type="match status" value="1"/>
</dbReference>
<keyword evidence="7" id="KW-1133">Transmembrane helix</keyword>
<evidence type="ECO:0000256" key="2">
    <source>
        <dbReference type="ARBA" id="ARBA00012438"/>
    </source>
</evidence>
<feature type="transmembrane region" description="Helical" evidence="7">
    <location>
        <begin position="78"/>
        <end position="101"/>
    </location>
</feature>
<dbReference type="GO" id="GO:0000156">
    <property type="term" value="F:phosphorelay response regulator activity"/>
    <property type="evidence" value="ECO:0007669"/>
    <property type="project" value="TreeGrafter"/>
</dbReference>
<comment type="catalytic activity">
    <reaction evidence="1">
        <text>ATP + protein L-histidine = ADP + protein N-phospho-L-histidine.</text>
        <dbReference type="EC" id="2.7.13.3"/>
    </reaction>
</comment>
<dbReference type="GO" id="GO:0030295">
    <property type="term" value="F:protein kinase activator activity"/>
    <property type="evidence" value="ECO:0007669"/>
    <property type="project" value="TreeGrafter"/>
</dbReference>
<evidence type="ECO:0000259" key="8">
    <source>
        <dbReference type="PROSITE" id="PS50109"/>
    </source>
</evidence>
<gene>
    <name evidence="10" type="ORF">EGH21_07075</name>
</gene>
<dbReference type="SUPFAM" id="SSF55785">
    <property type="entry name" value="PYP-like sensor domain (PAS domain)"/>
    <property type="match status" value="1"/>
</dbReference>
<feature type="region of interest" description="Disordered" evidence="6">
    <location>
        <begin position="194"/>
        <end position="225"/>
    </location>
</feature>
<dbReference type="Gene3D" id="3.30.450.20">
    <property type="entry name" value="PAS domain"/>
    <property type="match status" value="1"/>
</dbReference>
<evidence type="ECO:0000256" key="4">
    <source>
        <dbReference type="ARBA" id="ARBA00022777"/>
    </source>
</evidence>
<evidence type="ECO:0000256" key="7">
    <source>
        <dbReference type="SAM" id="Phobius"/>
    </source>
</evidence>
<dbReference type="SMART" id="SM00091">
    <property type="entry name" value="PAS"/>
    <property type="match status" value="1"/>
</dbReference>
<feature type="domain" description="PAS" evidence="9">
    <location>
        <begin position="142"/>
        <end position="202"/>
    </location>
</feature>
<accession>A0AAW4PQJ6</accession>
<dbReference type="InterPro" id="IPR005467">
    <property type="entry name" value="His_kinase_dom"/>
</dbReference>
<dbReference type="InterPro" id="IPR050351">
    <property type="entry name" value="BphY/WalK/GraS-like"/>
</dbReference>
<dbReference type="PANTHER" id="PTHR42878:SF14">
    <property type="entry name" value="OSMOLARITY TWO-COMPONENT SYSTEM PROTEIN SSK1"/>
    <property type="match status" value="1"/>
</dbReference>
<dbReference type="PROSITE" id="PS50109">
    <property type="entry name" value="HIS_KIN"/>
    <property type="match status" value="1"/>
</dbReference>
<evidence type="ECO:0000256" key="1">
    <source>
        <dbReference type="ARBA" id="ARBA00000085"/>
    </source>
</evidence>
<keyword evidence="7" id="KW-0812">Transmembrane</keyword>
<dbReference type="InterPro" id="IPR035965">
    <property type="entry name" value="PAS-like_dom_sf"/>
</dbReference>
<evidence type="ECO:0000313" key="11">
    <source>
        <dbReference type="Proteomes" id="UP001430377"/>
    </source>
</evidence>
<dbReference type="RefSeq" id="WP_220617770.1">
    <property type="nucleotide sequence ID" value="NZ_RKLR01000002.1"/>
</dbReference>
<dbReference type="Proteomes" id="UP001430377">
    <property type="component" value="Unassembled WGS sequence"/>
</dbReference>
<protein>
    <recommendedName>
        <fullName evidence="2">histidine kinase</fullName>
        <ecNumber evidence="2">2.7.13.3</ecNumber>
    </recommendedName>
</protein>
<sequence length="490" mass="53241">MPTLTARRVVVGAVVVLTGAGILATGAGDVYADAITQDDPLWTTLLENTVSLSIGLSLVVGGYWFATEADRLQVERMSRWVGVAVGAVGVTAALVLGAQALQSRFKPLIVVVAITGLTVLSGLGLGLYDAGRLATERALARERDKFVALFENVPNPVIAVRFEDEEVRVEMVNPAFEDVFGYTESDLAGRDLRDVLRPPDEEPERIDGEERSVAPQSAAGADESDWTEVEVTLETDYGQREFVRVTAPIDDETEEEEYAYYVDVTDRKQRRERLQVLSRTLRHDIRNRMDVAYGTAEVLEDTLDGESESLAGNIQGAIDDLRQISEQTREVEKVVSGEYEPYAAELADVVTDGVELVRADHPNLDVTVSLADTPAVRGNDALPVAVGNVVENAVVHNDTDGSSVEISAEVAAESGYVDLRIADDGPGMPDREVELLKDERDRSQLEHTSGLGLWEVSWILRDLGGSLDFADRAPRGTVVTLTLPVADAHE</sequence>
<dbReference type="Pfam" id="PF02518">
    <property type="entry name" value="HATPase_c"/>
    <property type="match status" value="1"/>
</dbReference>
<dbReference type="Pfam" id="PF13188">
    <property type="entry name" value="PAS_8"/>
    <property type="match status" value="1"/>
</dbReference>
<evidence type="ECO:0000256" key="6">
    <source>
        <dbReference type="SAM" id="MobiDB-lite"/>
    </source>
</evidence>
<dbReference type="AlphaFoldDB" id="A0AAW4PQJ6"/>
<dbReference type="GO" id="GO:0004673">
    <property type="term" value="F:protein histidine kinase activity"/>
    <property type="evidence" value="ECO:0007669"/>
    <property type="project" value="UniProtKB-EC"/>
</dbReference>
<evidence type="ECO:0000259" key="9">
    <source>
        <dbReference type="PROSITE" id="PS50112"/>
    </source>
</evidence>
<feature type="domain" description="Histidine kinase" evidence="8">
    <location>
        <begin position="280"/>
        <end position="487"/>
    </location>
</feature>
<organism evidence="10 11">
    <name type="scientific">Haloarcula rubra</name>
    <dbReference type="NCBI Taxonomy" id="2487747"/>
    <lineage>
        <taxon>Archaea</taxon>
        <taxon>Methanobacteriati</taxon>
        <taxon>Methanobacteriota</taxon>
        <taxon>Stenosarchaea group</taxon>
        <taxon>Halobacteria</taxon>
        <taxon>Halobacteriales</taxon>
        <taxon>Haloarculaceae</taxon>
        <taxon>Haloarcula</taxon>
    </lineage>
</organism>
<dbReference type="InterPro" id="IPR036890">
    <property type="entry name" value="HATPase_C_sf"/>
</dbReference>
<keyword evidence="3" id="KW-0808">Transferase</keyword>
<dbReference type="EMBL" id="RKLR01000002">
    <property type="protein sequence ID" value="MBX0322790.1"/>
    <property type="molecule type" value="Genomic_DNA"/>
</dbReference>
<dbReference type="NCBIfam" id="TIGR00229">
    <property type="entry name" value="sensory_box"/>
    <property type="match status" value="1"/>
</dbReference>
<dbReference type="SUPFAM" id="SSF55874">
    <property type="entry name" value="ATPase domain of HSP90 chaperone/DNA topoisomerase II/histidine kinase"/>
    <property type="match status" value="1"/>
</dbReference>
<feature type="transmembrane region" description="Helical" evidence="7">
    <location>
        <begin position="107"/>
        <end position="128"/>
    </location>
</feature>
<dbReference type="PANTHER" id="PTHR42878">
    <property type="entry name" value="TWO-COMPONENT HISTIDINE KINASE"/>
    <property type="match status" value="1"/>
</dbReference>
<dbReference type="EC" id="2.7.13.3" evidence="2"/>
<evidence type="ECO:0000313" key="10">
    <source>
        <dbReference type="EMBL" id="MBX0322790.1"/>
    </source>
</evidence>
<evidence type="ECO:0000256" key="5">
    <source>
        <dbReference type="ARBA" id="ARBA00023136"/>
    </source>
</evidence>
<dbReference type="CDD" id="cd00075">
    <property type="entry name" value="HATPase"/>
    <property type="match status" value="1"/>
</dbReference>
<name>A0AAW4PQJ6_9EURY</name>